<feature type="domain" description="BHLH" evidence="4">
    <location>
        <begin position="559"/>
        <end position="608"/>
    </location>
</feature>
<dbReference type="Pfam" id="PF14215">
    <property type="entry name" value="bHLH-MYC_N"/>
    <property type="match status" value="1"/>
</dbReference>
<dbReference type="Proteomes" id="UP000829196">
    <property type="component" value="Unassembled WGS sequence"/>
</dbReference>
<keyword evidence="2" id="KW-0804">Transcription</keyword>
<dbReference type="InterPro" id="IPR043561">
    <property type="entry name" value="LHW-like"/>
</dbReference>
<name>A0A8T3C3R2_DENNO</name>
<dbReference type="PANTHER" id="PTHR46196">
    <property type="entry name" value="TRANSCRIPTION FACTOR BHLH155-LIKE ISOFORM X1-RELATED"/>
    <property type="match status" value="1"/>
</dbReference>
<dbReference type="AlphaFoldDB" id="A0A8T3C3R2"/>
<keyword evidence="1" id="KW-0805">Transcription regulation</keyword>
<reference evidence="5" key="1">
    <citation type="journal article" date="2022" name="Front. Genet.">
        <title>Chromosome-Scale Assembly of the Dendrobium nobile Genome Provides Insights Into the Molecular Mechanism of the Biosynthesis of the Medicinal Active Ingredient of Dendrobium.</title>
        <authorList>
            <person name="Xu Q."/>
            <person name="Niu S.-C."/>
            <person name="Li K.-L."/>
            <person name="Zheng P.-J."/>
            <person name="Zhang X.-J."/>
            <person name="Jia Y."/>
            <person name="Liu Y."/>
            <person name="Niu Y.-X."/>
            <person name="Yu L.-H."/>
            <person name="Chen D.-F."/>
            <person name="Zhang G.-Q."/>
        </authorList>
    </citation>
    <scope>NUCLEOTIDE SEQUENCE</scope>
    <source>
        <tissue evidence="5">Leaf</tissue>
    </source>
</reference>
<dbReference type="GO" id="GO:0046983">
    <property type="term" value="F:protein dimerization activity"/>
    <property type="evidence" value="ECO:0007669"/>
    <property type="project" value="InterPro"/>
</dbReference>
<keyword evidence="6" id="KW-1185">Reference proteome</keyword>
<evidence type="ECO:0000256" key="1">
    <source>
        <dbReference type="ARBA" id="ARBA00023015"/>
    </source>
</evidence>
<organism evidence="5 6">
    <name type="scientific">Dendrobium nobile</name>
    <name type="common">Orchid</name>
    <dbReference type="NCBI Taxonomy" id="94219"/>
    <lineage>
        <taxon>Eukaryota</taxon>
        <taxon>Viridiplantae</taxon>
        <taxon>Streptophyta</taxon>
        <taxon>Embryophyta</taxon>
        <taxon>Tracheophyta</taxon>
        <taxon>Spermatophyta</taxon>
        <taxon>Magnoliopsida</taxon>
        <taxon>Liliopsida</taxon>
        <taxon>Asparagales</taxon>
        <taxon>Orchidaceae</taxon>
        <taxon>Epidendroideae</taxon>
        <taxon>Malaxideae</taxon>
        <taxon>Dendrobiinae</taxon>
        <taxon>Dendrobium</taxon>
    </lineage>
</organism>
<comment type="caution">
    <text evidence="5">The sequence shown here is derived from an EMBL/GenBank/DDBJ whole genome shotgun (WGS) entry which is preliminary data.</text>
</comment>
<dbReference type="PANTHER" id="PTHR46196:SF3">
    <property type="entry name" value="TRANSCRIPTION FACTOR LHW-LIKE ISOFORM X1"/>
    <property type="match status" value="1"/>
</dbReference>
<proteinExistence type="predicted"/>
<evidence type="ECO:0000256" key="3">
    <source>
        <dbReference type="SAM" id="MobiDB-lite"/>
    </source>
</evidence>
<accession>A0A8T3C3R2</accession>
<evidence type="ECO:0000313" key="6">
    <source>
        <dbReference type="Proteomes" id="UP000829196"/>
    </source>
</evidence>
<evidence type="ECO:0000256" key="2">
    <source>
        <dbReference type="ARBA" id="ARBA00023163"/>
    </source>
</evidence>
<dbReference type="InterPro" id="IPR011598">
    <property type="entry name" value="bHLH_dom"/>
</dbReference>
<dbReference type="EMBL" id="JAGYWB010000003">
    <property type="protein sequence ID" value="KAI0527697.1"/>
    <property type="molecule type" value="Genomic_DNA"/>
</dbReference>
<evidence type="ECO:0000313" key="5">
    <source>
        <dbReference type="EMBL" id="KAI0527697.1"/>
    </source>
</evidence>
<sequence>MGSATALNQLLRNLCHHSMWKYAILWKFRDENHMLLTCEDSYAIDKKLDIAMEHAQYKEFISYHPWIATFGSEAISQNGSIPACSILVAVFNMTRFSYLLGEGIVGKVASMERHQWICVGEMNSELLLEYPEELGLQVAAGIKTILLLPVLPLGLLQLGSVDKLSEDLTMVAQLKEFFCAYQNTLDSNSTFDLRMGQIESYMALNRPLLEKYSTCLEINTNLTDLIQTQPFLAPDLATLCFDEVASVRLPHPMVQSYDPFTQVGFHQAHGLGIDRLDEISGNAMYIELFQDHSEEQVILNTSTLSGRTMESDRLPTHHEKEVKMIPVIRQGLTLKSPSMFDAYMKVQQCDDFCDFDKVNLKFAHEFDVVTNSTTESRNLDFSVESGLHKVMGQNCLMGWNNSAWVEMLSKEGVGSELITSFKAEVPEIIVYSVEEPCVVDENRTEYLAQISMVELASVSDDKELDSCECSKSRCSSSGRCSESCLTQCKTEDVSNSEDSGLVGHKMPSLIPDSEGTSYCTTCPERSSVHMALKNEDHENIVCGSWRSCLDESHGSNRQVKNRDPHRPRPRDRQLIQDRIRELRELIPNASKCSIDALLEQTVKHMIFLQSVPTHADKLSQSTRSKVGEKDLNFQGTQVTENGASWACKVGTTWKPFPLVVENLDQPDQMLVEMQCRNHGLFLDIAQAIKRLGLTILRGILESRLEQLWAHFIIEIPKGFQRMDIVWPLMQLLQLNY</sequence>
<gene>
    <name evidence="5" type="ORF">KFK09_003302</name>
</gene>
<dbReference type="SMR" id="A0A8T3C3R2"/>
<protein>
    <recommendedName>
        <fullName evidence="4">BHLH domain-containing protein</fullName>
    </recommendedName>
</protein>
<dbReference type="PROSITE" id="PS50888">
    <property type="entry name" value="BHLH"/>
    <property type="match status" value="1"/>
</dbReference>
<feature type="region of interest" description="Disordered" evidence="3">
    <location>
        <begin position="551"/>
        <end position="572"/>
    </location>
</feature>
<dbReference type="Pfam" id="PF23176">
    <property type="entry name" value="bHLH_LHW"/>
    <property type="match status" value="1"/>
</dbReference>
<dbReference type="OrthoDB" id="778365at2759"/>
<dbReference type="GO" id="GO:0003700">
    <property type="term" value="F:DNA-binding transcription factor activity"/>
    <property type="evidence" value="ECO:0007669"/>
    <property type="project" value="InterPro"/>
</dbReference>
<dbReference type="InterPro" id="IPR025610">
    <property type="entry name" value="MYC/MYB_N"/>
</dbReference>
<evidence type="ECO:0000259" key="4">
    <source>
        <dbReference type="PROSITE" id="PS50888"/>
    </source>
</evidence>